<dbReference type="SUPFAM" id="SSF51430">
    <property type="entry name" value="NAD(P)-linked oxidoreductase"/>
    <property type="match status" value="1"/>
</dbReference>
<dbReference type="EMBL" id="ML769985">
    <property type="protein sequence ID" value="KAE9385445.1"/>
    <property type="molecule type" value="Genomic_DNA"/>
</dbReference>
<reference evidence="5" key="1">
    <citation type="journal article" date="2019" name="Environ. Microbiol.">
        <title>Fungal ecological strategies reflected in gene transcription - a case study of two litter decomposers.</title>
        <authorList>
            <person name="Barbi F."/>
            <person name="Kohler A."/>
            <person name="Barry K."/>
            <person name="Baskaran P."/>
            <person name="Daum C."/>
            <person name="Fauchery L."/>
            <person name="Ihrmark K."/>
            <person name="Kuo A."/>
            <person name="LaButti K."/>
            <person name="Lipzen A."/>
            <person name="Morin E."/>
            <person name="Grigoriev I.V."/>
            <person name="Henrissat B."/>
            <person name="Lindahl B."/>
            <person name="Martin F."/>
        </authorList>
    </citation>
    <scope>NUCLEOTIDE SEQUENCE</scope>
    <source>
        <strain evidence="5">JB14</strain>
    </source>
</reference>
<keyword evidence="3" id="KW-0560">Oxidoreductase</keyword>
<dbReference type="PANTHER" id="PTHR43827:SF3">
    <property type="entry name" value="NADP-DEPENDENT OXIDOREDUCTASE DOMAIN-CONTAINING PROTEIN"/>
    <property type="match status" value="1"/>
</dbReference>
<gene>
    <name evidence="5" type="ORF">BT96DRAFT_949842</name>
</gene>
<keyword evidence="2" id="KW-0521">NADP</keyword>
<dbReference type="AlphaFoldDB" id="A0A6A4GJK2"/>
<evidence type="ECO:0000313" key="5">
    <source>
        <dbReference type="EMBL" id="KAE9385445.1"/>
    </source>
</evidence>
<dbReference type="Gene3D" id="3.20.20.100">
    <property type="entry name" value="NADP-dependent oxidoreductase domain"/>
    <property type="match status" value="1"/>
</dbReference>
<dbReference type="PANTHER" id="PTHR43827">
    <property type="entry name" value="2,5-DIKETO-D-GLUCONIC ACID REDUCTASE"/>
    <property type="match status" value="1"/>
</dbReference>
<dbReference type="Pfam" id="PF00248">
    <property type="entry name" value="Aldo_ket_red"/>
    <property type="match status" value="1"/>
</dbReference>
<evidence type="ECO:0000256" key="1">
    <source>
        <dbReference type="ARBA" id="ARBA00007905"/>
    </source>
</evidence>
<evidence type="ECO:0000259" key="4">
    <source>
        <dbReference type="Pfam" id="PF00248"/>
    </source>
</evidence>
<protein>
    <submittedName>
        <fullName evidence="5">Aldo/keto reductase</fullName>
    </submittedName>
</protein>
<organism evidence="5 6">
    <name type="scientific">Gymnopus androsaceus JB14</name>
    <dbReference type="NCBI Taxonomy" id="1447944"/>
    <lineage>
        <taxon>Eukaryota</taxon>
        <taxon>Fungi</taxon>
        <taxon>Dikarya</taxon>
        <taxon>Basidiomycota</taxon>
        <taxon>Agaricomycotina</taxon>
        <taxon>Agaricomycetes</taxon>
        <taxon>Agaricomycetidae</taxon>
        <taxon>Agaricales</taxon>
        <taxon>Marasmiineae</taxon>
        <taxon>Omphalotaceae</taxon>
        <taxon>Gymnopus</taxon>
    </lineage>
</organism>
<feature type="domain" description="NADP-dependent oxidoreductase" evidence="4">
    <location>
        <begin position="47"/>
        <end position="177"/>
    </location>
</feature>
<dbReference type="GO" id="GO:0016616">
    <property type="term" value="F:oxidoreductase activity, acting on the CH-OH group of donors, NAD or NADP as acceptor"/>
    <property type="evidence" value="ECO:0007669"/>
    <property type="project" value="UniProtKB-ARBA"/>
</dbReference>
<name>A0A6A4GJK2_9AGAR</name>
<accession>A0A6A4GJK2</accession>
<dbReference type="PROSITE" id="PS00062">
    <property type="entry name" value="ALDOKETO_REDUCTASE_2"/>
    <property type="match status" value="1"/>
</dbReference>
<dbReference type="InterPro" id="IPR023210">
    <property type="entry name" value="NADP_OxRdtase_dom"/>
</dbReference>
<dbReference type="PRINTS" id="PR00069">
    <property type="entry name" value="ALDKETRDTASE"/>
</dbReference>
<evidence type="ECO:0000256" key="2">
    <source>
        <dbReference type="ARBA" id="ARBA00022857"/>
    </source>
</evidence>
<comment type="similarity">
    <text evidence="1">Belongs to the aldo/keto reductase family.</text>
</comment>
<dbReference type="OrthoDB" id="416253at2759"/>
<sequence length="182" mass="20535">MPVQRPVLCVMKIEITPVQYPALRVTEIIFVRVQYHCWVDSYWYIQNTAQAYQNETEIGQGILQSGLPRDNIFIMTKFSGLGGLGIRESVKDSLNKLGVSYIDLYLIHHPRFDDIPSLWKEIEDIQEEGLTRSIGVSNFAPEHLDLLLASAKVVPAANQASVQPILSDDEPCTPKVQKNPLE</sequence>
<keyword evidence="6" id="KW-1185">Reference proteome</keyword>
<dbReference type="InterPro" id="IPR020471">
    <property type="entry name" value="AKR"/>
</dbReference>
<dbReference type="InterPro" id="IPR018170">
    <property type="entry name" value="Aldo/ket_reductase_CS"/>
</dbReference>
<evidence type="ECO:0000256" key="3">
    <source>
        <dbReference type="ARBA" id="ARBA00023002"/>
    </source>
</evidence>
<dbReference type="InterPro" id="IPR036812">
    <property type="entry name" value="NAD(P)_OxRdtase_dom_sf"/>
</dbReference>
<dbReference type="Proteomes" id="UP000799118">
    <property type="component" value="Unassembled WGS sequence"/>
</dbReference>
<evidence type="ECO:0000313" key="6">
    <source>
        <dbReference type="Proteomes" id="UP000799118"/>
    </source>
</evidence>
<proteinExistence type="inferred from homology"/>